<evidence type="ECO:0000256" key="2">
    <source>
        <dbReference type="ARBA" id="ARBA00022614"/>
    </source>
</evidence>
<reference evidence="12" key="2">
    <citation type="submission" date="2021-02" db="EMBL/GenBank/DDBJ databases">
        <authorList>
            <person name="Kimball J.A."/>
            <person name="Haas M.W."/>
            <person name="Macchietto M."/>
            <person name="Kono T."/>
            <person name="Duquette J."/>
            <person name="Shao M."/>
        </authorList>
    </citation>
    <scope>NUCLEOTIDE SEQUENCE</scope>
    <source>
        <tissue evidence="12">Fresh leaf tissue</tissue>
    </source>
</reference>
<dbReference type="InterPro" id="IPR002182">
    <property type="entry name" value="NB-ARC"/>
</dbReference>
<dbReference type="Pfam" id="PF00931">
    <property type="entry name" value="NB-ARC"/>
    <property type="match status" value="1"/>
</dbReference>
<name>A0A8J6BR89_ZIZPA</name>
<dbReference type="PANTHER" id="PTHR23155">
    <property type="entry name" value="DISEASE RESISTANCE PROTEIN RP"/>
    <property type="match status" value="1"/>
</dbReference>
<sequence length="1116" mass="126909">MEMLNLPGRLEGLLSSHGSILPKGAEHEIPLIQRDLQEIISIIHGRCEPQLQGHGHACWITEVRELAYDLEDCIDLYEHAAAAAGPNTIPRRRNITRRRWSTTRSKRIPWISDKLKQRLWMANKIREFSLRTQEALQRHKMCNNLAGIITARGNDASSESGHHPAPCSEFGQVTHVGIDAAMNKMEEWLLDREEKLKVISIVGVAGVGKTTLANEIYRKLGGQFDCRVFVRSSQKPDMRRLLVGMLSQVRPHQPPHSNSWKVHNLISTIRTHLQDKRYFIIIDDLWATSALDIIKYALPDNNNFSRILVTTEIEDLALQSCGYNSKYIFKMKPLGEDDSRNLFLTTVFASPSKCPPELSEVSYDIARKCAGFPLAIVTIGKHLATQHEKQEQWDYVNKSLGYSLMKSPPLEGMKQLLNLVYNNLPQHLKACMLYLSMYKEDYIIWKEDLVNQWMAEGFICEAGCADDKEKISGGYFDELVVRKIIQPIHINGNGEVLSCVVHSVVLNFITYKSIEENFMIAIDHSQSTTRHADKVRRLSIQFGNVEDATLPNNMRLSQVRTLAFWGVFKCMPYITEFQLLKVVILHLWGDEDNISFDLSGISDLFRLRYLQVTCNVTLKLQTHMHGLQYLETLKIDGKSVVVPSDIVHLPGLLHLNLPAKTNLPNGIAHMTSLRTLGIFDLSCASTENMRSLGELTNLRDLQLVYSTARSDNLMRNMQCLGSILEKLSNLKFLTLSTADFSHENTLNVVRASSMRIFGSSLSWVSSPPALLQRLELLPRFRMLSKLPKWIGQLDNLCILKIGVGEVASNDVDVLGGLLALTVLSLYVHKKPAKRIVFNGVGFSVLKYFKFRCSLSWLKFEPGAMPNLRKLKLHFDVFRPNELASIPDGIEHLSGLEEISTNVGVFDDLCRRFAESMLDKVIRMHPGRPSVNMRYVAWTFNGKKVGIREEEQENIIIEGSTENSAVEQNDPGEGAHKSVRKRKKYGFVTPYPIIQHCQFINKHLHTNPFGILHSFHINKHDRKEPARRTAVLKKLEEMDDGFSWRKYGKQSSEHSHDKQSSTNNSTHSDVLDAQHFASAESSEQPLLSIWDFRDDYDSYDDSYDDGGDIDDENFKLF</sequence>
<evidence type="ECO:0000313" key="13">
    <source>
        <dbReference type="Proteomes" id="UP000729402"/>
    </source>
</evidence>
<evidence type="ECO:0000259" key="10">
    <source>
        <dbReference type="Pfam" id="PF23559"/>
    </source>
</evidence>
<feature type="region of interest" description="Disordered" evidence="7">
    <location>
        <begin position="1045"/>
        <end position="1066"/>
    </location>
</feature>
<evidence type="ECO:0000256" key="1">
    <source>
        <dbReference type="ARBA" id="ARBA00008894"/>
    </source>
</evidence>
<evidence type="ECO:0000259" key="8">
    <source>
        <dbReference type="Pfam" id="PF00931"/>
    </source>
</evidence>
<dbReference type="GO" id="GO:0002758">
    <property type="term" value="P:innate immune response-activating signaling pathway"/>
    <property type="evidence" value="ECO:0007669"/>
    <property type="project" value="UniProtKB-ARBA"/>
</dbReference>
<evidence type="ECO:0000256" key="7">
    <source>
        <dbReference type="SAM" id="MobiDB-lite"/>
    </source>
</evidence>
<evidence type="ECO:0000256" key="5">
    <source>
        <dbReference type="ARBA" id="ARBA00022821"/>
    </source>
</evidence>
<dbReference type="EMBL" id="JAAALK010000081">
    <property type="protein sequence ID" value="KAG8090325.1"/>
    <property type="molecule type" value="Genomic_DNA"/>
</dbReference>
<accession>A0A8J6BR89</accession>
<dbReference type="PANTHER" id="PTHR23155:SF1094">
    <property type="entry name" value="OS11G0686400 PROTEIN"/>
    <property type="match status" value="1"/>
</dbReference>
<comment type="similarity">
    <text evidence="1">Belongs to the disease resistance NB-LRR family.</text>
</comment>
<evidence type="ECO:0000256" key="3">
    <source>
        <dbReference type="ARBA" id="ARBA00022737"/>
    </source>
</evidence>
<dbReference type="Proteomes" id="UP000729402">
    <property type="component" value="Unassembled WGS sequence"/>
</dbReference>
<proteinExistence type="inferred from homology"/>
<dbReference type="GO" id="GO:0043531">
    <property type="term" value="F:ADP binding"/>
    <property type="evidence" value="ECO:0007669"/>
    <property type="project" value="InterPro"/>
</dbReference>
<dbReference type="InterPro" id="IPR058922">
    <property type="entry name" value="WHD_DRP"/>
</dbReference>
<evidence type="ECO:0000313" key="12">
    <source>
        <dbReference type="EMBL" id="KAG8090325.1"/>
    </source>
</evidence>
<keyword evidence="2" id="KW-0433">Leucine-rich repeat</keyword>
<dbReference type="AlphaFoldDB" id="A0A8J6BR89"/>
<feature type="domain" description="Disease resistance protein winged helix" evidence="10">
    <location>
        <begin position="437"/>
        <end position="509"/>
    </location>
</feature>
<organism evidence="12 13">
    <name type="scientific">Zizania palustris</name>
    <name type="common">Northern wild rice</name>
    <dbReference type="NCBI Taxonomy" id="103762"/>
    <lineage>
        <taxon>Eukaryota</taxon>
        <taxon>Viridiplantae</taxon>
        <taxon>Streptophyta</taxon>
        <taxon>Embryophyta</taxon>
        <taxon>Tracheophyta</taxon>
        <taxon>Spermatophyta</taxon>
        <taxon>Magnoliopsida</taxon>
        <taxon>Liliopsida</taxon>
        <taxon>Poales</taxon>
        <taxon>Poaceae</taxon>
        <taxon>BOP clade</taxon>
        <taxon>Oryzoideae</taxon>
        <taxon>Oryzeae</taxon>
        <taxon>Zizaniinae</taxon>
        <taxon>Zizania</taxon>
    </lineage>
</organism>
<dbReference type="OrthoDB" id="651345at2759"/>
<keyword evidence="5" id="KW-0611">Plant defense</keyword>
<evidence type="ECO:0000259" key="11">
    <source>
        <dbReference type="Pfam" id="PF23598"/>
    </source>
</evidence>
<dbReference type="GO" id="GO:0042742">
    <property type="term" value="P:defense response to bacterium"/>
    <property type="evidence" value="ECO:0007669"/>
    <property type="project" value="UniProtKB-ARBA"/>
</dbReference>
<keyword evidence="13" id="KW-1185">Reference proteome</keyword>
<gene>
    <name evidence="12" type="ORF">GUJ93_ZPchr0011g27680</name>
</gene>
<reference evidence="12" key="1">
    <citation type="journal article" date="2021" name="bioRxiv">
        <title>Whole Genome Assembly and Annotation of Northern Wild Rice, Zizania palustris L., Supports a Whole Genome Duplication in the Zizania Genus.</title>
        <authorList>
            <person name="Haas M."/>
            <person name="Kono T."/>
            <person name="Macchietto M."/>
            <person name="Millas R."/>
            <person name="McGilp L."/>
            <person name="Shao M."/>
            <person name="Duquette J."/>
            <person name="Hirsch C.N."/>
            <person name="Kimball J."/>
        </authorList>
    </citation>
    <scope>NUCLEOTIDE SEQUENCE</scope>
    <source>
        <tissue evidence="12">Fresh leaf tissue</tissue>
    </source>
</reference>
<dbReference type="InterPro" id="IPR055414">
    <property type="entry name" value="LRR_R13L4/SHOC2-like"/>
</dbReference>
<keyword evidence="4" id="KW-0547">Nucleotide-binding</keyword>
<dbReference type="FunFam" id="1.10.10.10:FF:000322">
    <property type="entry name" value="Probable disease resistance protein At1g63360"/>
    <property type="match status" value="1"/>
</dbReference>
<comment type="caution">
    <text evidence="12">The sequence shown here is derived from an EMBL/GenBank/DDBJ whole genome shotgun (WGS) entry which is preliminary data.</text>
</comment>
<evidence type="ECO:0000259" key="9">
    <source>
        <dbReference type="Pfam" id="PF18052"/>
    </source>
</evidence>
<dbReference type="InterPro" id="IPR041118">
    <property type="entry name" value="Rx_N"/>
</dbReference>
<feature type="domain" description="Disease resistance R13L4/SHOC-2-like LRR" evidence="11">
    <location>
        <begin position="559"/>
        <end position="929"/>
    </location>
</feature>
<dbReference type="Pfam" id="PF23559">
    <property type="entry name" value="WHD_DRP"/>
    <property type="match status" value="1"/>
</dbReference>
<feature type="domain" description="Disease resistance N-terminal" evidence="9">
    <location>
        <begin position="9"/>
        <end position="85"/>
    </location>
</feature>
<protein>
    <submittedName>
        <fullName evidence="12">Uncharacterized protein</fullName>
    </submittedName>
</protein>
<evidence type="ECO:0000256" key="6">
    <source>
        <dbReference type="ARBA" id="ARBA00023054"/>
    </source>
</evidence>
<dbReference type="InterPro" id="IPR044974">
    <property type="entry name" value="Disease_R_plants"/>
</dbReference>
<evidence type="ECO:0000256" key="4">
    <source>
        <dbReference type="ARBA" id="ARBA00022741"/>
    </source>
</evidence>
<feature type="domain" description="NB-ARC" evidence="8">
    <location>
        <begin position="180"/>
        <end position="351"/>
    </location>
</feature>
<keyword evidence="6" id="KW-0175">Coiled coil</keyword>
<keyword evidence="3" id="KW-0677">Repeat</keyword>
<dbReference type="Pfam" id="PF18052">
    <property type="entry name" value="Rx_N"/>
    <property type="match status" value="1"/>
</dbReference>
<dbReference type="Pfam" id="PF23598">
    <property type="entry name" value="LRR_14"/>
    <property type="match status" value="1"/>
</dbReference>
<dbReference type="GO" id="GO:0009626">
    <property type="term" value="P:plant-type hypersensitive response"/>
    <property type="evidence" value="ECO:0007669"/>
    <property type="project" value="UniProtKB-ARBA"/>
</dbReference>